<feature type="domain" description="ABC transporter" evidence="7">
    <location>
        <begin position="4"/>
        <end position="241"/>
    </location>
</feature>
<evidence type="ECO:0000256" key="4">
    <source>
        <dbReference type="ARBA" id="ARBA00022741"/>
    </source>
</evidence>
<accession>A0A844WFF0</accession>
<dbReference type="RefSeq" id="WP_160383328.1">
    <property type="nucleotide sequence ID" value="NZ_WNXQ01000008.1"/>
</dbReference>
<dbReference type="GO" id="GO:0016887">
    <property type="term" value="F:ATP hydrolysis activity"/>
    <property type="evidence" value="ECO:0007669"/>
    <property type="project" value="InterPro"/>
</dbReference>
<dbReference type="GO" id="GO:0055052">
    <property type="term" value="C:ATP-binding cassette (ABC) transporter complex, substrate-binding subunit-containing"/>
    <property type="evidence" value="ECO:0007669"/>
    <property type="project" value="TreeGrafter"/>
</dbReference>
<dbReference type="Pfam" id="PF00005">
    <property type="entry name" value="ABC_tran"/>
    <property type="match status" value="1"/>
</dbReference>
<dbReference type="Pfam" id="PF17912">
    <property type="entry name" value="OB_MalK"/>
    <property type="match status" value="1"/>
</dbReference>
<dbReference type="EMBL" id="WNXQ01000008">
    <property type="protein sequence ID" value="MWB79120.1"/>
    <property type="molecule type" value="Genomic_DNA"/>
</dbReference>
<dbReference type="InterPro" id="IPR015853">
    <property type="entry name" value="ABC_transpr_FbpC"/>
</dbReference>
<name>A0A844WFF0_9RHOB</name>
<dbReference type="SUPFAM" id="SSF50331">
    <property type="entry name" value="MOP-like"/>
    <property type="match status" value="1"/>
</dbReference>
<dbReference type="GO" id="GO:0005524">
    <property type="term" value="F:ATP binding"/>
    <property type="evidence" value="ECO:0007669"/>
    <property type="project" value="UniProtKB-KW"/>
</dbReference>
<dbReference type="GO" id="GO:0015408">
    <property type="term" value="F:ABC-type ferric iron transporter activity"/>
    <property type="evidence" value="ECO:0007669"/>
    <property type="project" value="InterPro"/>
</dbReference>
<comment type="caution">
    <text evidence="8">The sequence shown here is derived from an EMBL/GenBank/DDBJ whole genome shotgun (WGS) entry which is preliminary data.</text>
</comment>
<dbReference type="InterPro" id="IPR003593">
    <property type="entry name" value="AAA+_ATPase"/>
</dbReference>
<keyword evidence="3" id="KW-1003">Cell membrane</keyword>
<dbReference type="CDD" id="cd03259">
    <property type="entry name" value="ABC_Carb_Solutes_like"/>
    <property type="match status" value="1"/>
</dbReference>
<organism evidence="8 9">
    <name type="scientific">Pseudooceanicola pacificus</name>
    <dbReference type="NCBI Taxonomy" id="2676438"/>
    <lineage>
        <taxon>Bacteria</taxon>
        <taxon>Pseudomonadati</taxon>
        <taxon>Pseudomonadota</taxon>
        <taxon>Alphaproteobacteria</taxon>
        <taxon>Rhodobacterales</taxon>
        <taxon>Paracoccaceae</taxon>
        <taxon>Pseudooceanicola</taxon>
    </lineage>
</organism>
<dbReference type="SUPFAM" id="SSF52540">
    <property type="entry name" value="P-loop containing nucleoside triphosphate hydrolases"/>
    <property type="match status" value="1"/>
</dbReference>
<protein>
    <submittedName>
        <fullName evidence="8">ATP-binding cassette domain-containing protein</fullName>
    </submittedName>
</protein>
<evidence type="ECO:0000256" key="1">
    <source>
        <dbReference type="ARBA" id="ARBA00005417"/>
    </source>
</evidence>
<evidence type="ECO:0000256" key="3">
    <source>
        <dbReference type="ARBA" id="ARBA00022475"/>
    </source>
</evidence>
<comment type="similarity">
    <text evidence="1">Belongs to the ABC transporter superfamily.</text>
</comment>
<evidence type="ECO:0000256" key="5">
    <source>
        <dbReference type="ARBA" id="ARBA00022840"/>
    </source>
</evidence>
<dbReference type="Gene3D" id="3.40.50.300">
    <property type="entry name" value="P-loop containing nucleotide triphosphate hydrolases"/>
    <property type="match status" value="1"/>
</dbReference>
<dbReference type="PANTHER" id="PTHR43875:SF14">
    <property type="entry name" value="ABC TRANSPORTER ATP-BINDING PROTEIN"/>
    <property type="match status" value="1"/>
</dbReference>
<keyword evidence="5 8" id="KW-0067">ATP-binding</keyword>
<gene>
    <name evidence="8" type="ORF">GLS40_13855</name>
</gene>
<keyword evidence="2" id="KW-0813">Transport</keyword>
<dbReference type="InterPro" id="IPR047641">
    <property type="entry name" value="ABC_transpr_MalK/UgpC-like"/>
</dbReference>
<dbReference type="AlphaFoldDB" id="A0A844WFF0"/>
<dbReference type="Gene3D" id="2.40.50.100">
    <property type="match status" value="1"/>
</dbReference>
<sequence>MAQIVIDSLRHSYDGNLSDPGALALKQVDLTWEDGRAYALLGPSGCGKSSMLNIISGLVRQSTGRILFDGTDVSDLPTEKRNIAQVFQFPVLYDTMTVEQNLAFPLKNRRLPTDEIRRRVADVAEMLDLGPLLKKRASGLGAAEKQKISLGRGLVRSDVAAVLFDEPLTVIDPHVKFELRRKLKLLHEELGLTLIYVTHDQSEALTLADEVVVMAEGEVMQAGTPEQLYERPSHTFVGNFIGSPGMNFIPCRAEGERLVFSGGSLPLPPALSRSISSGQSLKIGIRPQHLRLDTSGTPQIAAHLIELQPRGDSYVADLRIGETALAMRVPDDVALPAAPFGVSFPPKHTLLYADDSLIGDLDA</sequence>
<dbReference type="PROSITE" id="PS50893">
    <property type="entry name" value="ABC_TRANSPORTER_2"/>
    <property type="match status" value="1"/>
</dbReference>
<reference evidence="8 9" key="1">
    <citation type="submission" date="2019-11" db="EMBL/GenBank/DDBJ databases">
        <title>Pseudooceanicola pacifica sp. nov., isolated from deep-sea sediment of the Pacific Ocean.</title>
        <authorList>
            <person name="Lyu L."/>
        </authorList>
    </citation>
    <scope>NUCLEOTIDE SEQUENCE [LARGE SCALE GENOMIC DNA]</scope>
    <source>
        <strain evidence="8 9">216_PA32_1</strain>
    </source>
</reference>
<dbReference type="FunFam" id="3.40.50.300:FF:000042">
    <property type="entry name" value="Maltose/maltodextrin ABC transporter, ATP-binding protein"/>
    <property type="match status" value="1"/>
</dbReference>
<dbReference type="InterPro" id="IPR027417">
    <property type="entry name" value="P-loop_NTPase"/>
</dbReference>
<dbReference type="InterPro" id="IPR008995">
    <property type="entry name" value="Mo/tungstate-bd_C_term_dom"/>
</dbReference>
<dbReference type="InterPro" id="IPR040582">
    <property type="entry name" value="OB_MalK-like"/>
</dbReference>
<evidence type="ECO:0000256" key="6">
    <source>
        <dbReference type="ARBA" id="ARBA00023136"/>
    </source>
</evidence>
<dbReference type="InterPro" id="IPR003439">
    <property type="entry name" value="ABC_transporter-like_ATP-bd"/>
</dbReference>
<proteinExistence type="inferred from homology"/>
<keyword evidence="4" id="KW-0547">Nucleotide-binding</keyword>
<dbReference type="Proteomes" id="UP000443843">
    <property type="component" value="Unassembled WGS sequence"/>
</dbReference>
<keyword evidence="9" id="KW-1185">Reference proteome</keyword>
<evidence type="ECO:0000256" key="2">
    <source>
        <dbReference type="ARBA" id="ARBA00022448"/>
    </source>
</evidence>
<evidence type="ECO:0000313" key="8">
    <source>
        <dbReference type="EMBL" id="MWB79120.1"/>
    </source>
</evidence>
<evidence type="ECO:0000259" key="7">
    <source>
        <dbReference type="PROSITE" id="PS50893"/>
    </source>
</evidence>
<dbReference type="PANTHER" id="PTHR43875">
    <property type="entry name" value="MALTODEXTRIN IMPORT ATP-BINDING PROTEIN MSMX"/>
    <property type="match status" value="1"/>
</dbReference>
<keyword evidence="6" id="KW-0472">Membrane</keyword>
<evidence type="ECO:0000313" key="9">
    <source>
        <dbReference type="Proteomes" id="UP000443843"/>
    </source>
</evidence>
<dbReference type="SMART" id="SM00382">
    <property type="entry name" value="AAA"/>
    <property type="match status" value="1"/>
</dbReference>